<evidence type="ECO:0000256" key="1">
    <source>
        <dbReference type="ARBA" id="ARBA00022801"/>
    </source>
</evidence>
<dbReference type="AlphaFoldDB" id="A0A1V6THV6"/>
<comment type="caution">
    <text evidence="3">The sequence shown here is derived from an EMBL/GenBank/DDBJ whole genome shotgun (WGS) entry which is preliminary data.</text>
</comment>
<dbReference type="InterPro" id="IPR036866">
    <property type="entry name" value="RibonucZ/Hydroxyglut_hydro"/>
</dbReference>
<dbReference type="InterPro" id="IPR001279">
    <property type="entry name" value="Metallo-B-lactamas"/>
</dbReference>
<dbReference type="InterPro" id="IPR050114">
    <property type="entry name" value="UPF0173_UPF0282_UlaG_hydrolase"/>
</dbReference>
<keyword evidence="4" id="KW-1185">Reference proteome</keyword>
<keyword evidence="1" id="KW-0378">Hydrolase</keyword>
<gene>
    <name evidence="3" type="ORF">PENFLA_c008G00492</name>
</gene>
<dbReference type="Pfam" id="PF12706">
    <property type="entry name" value="Lactamase_B_2"/>
    <property type="match status" value="1"/>
</dbReference>
<protein>
    <recommendedName>
        <fullName evidence="2">Metallo-beta-lactamase domain-containing protein</fullName>
    </recommendedName>
</protein>
<sequence length="339" mass="37251">MPYMVHGGMKNEVSEMADYISPESTAALLFTSPFFSLSLHQVNNPHQKSPQPNGTMSTFKGNVSITHITTATAIINIDGVRFLTDPVFCPAGSEYVYDGWSKAPNLGEFGFEGQPPPGILRSFEGPALQLHDMPPIDAVFLSHEDHVDNLDPLGRQLLDGRHVFTTPDGAHNLQPRPGVVGLRPWQTVSARLGGKDFRITGTPCKHFPGGEVTGFIVECDSFGVNEAGLPNVVYFSGDTVWIDELAEIKNKWHVSVAVLNLGNALFEHPNGVLQITFDGKQAAHLMRVLSVDQMVPIHFESWEHFTEHQADLAKVFDDEKVSDKVFWLTPGEETPVVVG</sequence>
<evidence type="ECO:0000259" key="2">
    <source>
        <dbReference type="Pfam" id="PF12706"/>
    </source>
</evidence>
<evidence type="ECO:0000313" key="4">
    <source>
        <dbReference type="Proteomes" id="UP000191342"/>
    </source>
</evidence>
<accession>A0A1V6THV6</accession>
<dbReference type="EMBL" id="MLQL01000008">
    <property type="protein sequence ID" value="OQE25736.1"/>
    <property type="molecule type" value="Genomic_DNA"/>
</dbReference>
<dbReference type="Gene3D" id="3.60.15.10">
    <property type="entry name" value="Ribonuclease Z/Hydroxyacylglutathione hydrolase-like"/>
    <property type="match status" value="1"/>
</dbReference>
<reference evidence="4" key="1">
    <citation type="journal article" date="2017" name="Nat. Microbiol.">
        <title>Global analysis of biosynthetic gene clusters reveals vast potential of secondary metabolite production in Penicillium species.</title>
        <authorList>
            <person name="Nielsen J.C."/>
            <person name="Grijseels S."/>
            <person name="Prigent S."/>
            <person name="Ji B."/>
            <person name="Dainat J."/>
            <person name="Nielsen K.F."/>
            <person name="Frisvad J.C."/>
            <person name="Workman M."/>
            <person name="Nielsen J."/>
        </authorList>
    </citation>
    <scope>NUCLEOTIDE SEQUENCE [LARGE SCALE GENOMIC DNA]</scope>
    <source>
        <strain evidence="4">IBT 14082</strain>
    </source>
</reference>
<feature type="domain" description="Metallo-beta-lactamase" evidence="2">
    <location>
        <begin position="125"/>
        <end position="299"/>
    </location>
</feature>
<dbReference type="OrthoDB" id="332863at2759"/>
<name>A0A1V6THV6_9EURO</name>
<dbReference type="Proteomes" id="UP000191342">
    <property type="component" value="Unassembled WGS sequence"/>
</dbReference>
<dbReference type="PANTHER" id="PTHR43546:SF9">
    <property type="entry name" value="L-ASCORBATE-6-PHOSPHATE LACTONASE ULAG-RELATED"/>
    <property type="match status" value="1"/>
</dbReference>
<proteinExistence type="predicted"/>
<dbReference type="GO" id="GO:0016787">
    <property type="term" value="F:hydrolase activity"/>
    <property type="evidence" value="ECO:0007669"/>
    <property type="project" value="UniProtKB-KW"/>
</dbReference>
<organism evidence="3 4">
    <name type="scientific">Penicillium flavigenum</name>
    <dbReference type="NCBI Taxonomy" id="254877"/>
    <lineage>
        <taxon>Eukaryota</taxon>
        <taxon>Fungi</taxon>
        <taxon>Dikarya</taxon>
        <taxon>Ascomycota</taxon>
        <taxon>Pezizomycotina</taxon>
        <taxon>Eurotiomycetes</taxon>
        <taxon>Eurotiomycetidae</taxon>
        <taxon>Eurotiales</taxon>
        <taxon>Aspergillaceae</taxon>
        <taxon>Penicillium</taxon>
    </lineage>
</organism>
<dbReference type="PANTHER" id="PTHR43546">
    <property type="entry name" value="UPF0173 METAL-DEPENDENT HYDROLASE MJ1163-RELATED"/>
    <property type="match status" value="1"/>
</dbReference>
<dbReference type="SUPFAM" id="SSF56281">
    <property type="entry name" value="Metallo-hydrolase/oxidoreductase"/>
    <property type="match status" value="1"/>
</dbReference>
<evidence type="ECO:0000313" key="3">
    <source>
        <dbReference type="EMBL" id="OQE25736.1"/>
    </source>
</evidence>